<sequence>MVLSAVSRLLSVLKKKTLLSDLLTAVPVLVLRVVAAGLSSLTSTLFCWSHYYFYKKI</sequence>
<keyword evidence="1" id="KW-1133">Transmembrane helix</keyword>
<gene>
    <name evidence="2" type="ORF">ASPZODRAFT_126299</name>
</gene>
<evidence type="ECO:0000256" key="1">
    <source>
        <dbReference type="SAM" id="Phobius"/>
    </source>
</evidence>
<dbReference type="EMBL" id="KV878336">
    <property type="protein sequence ID" value="OJJ50437.1"/>
    <property type="molecule type" value="Genomic_DNA"/>
</dbReference>
<dbReference type="RefSeq" id="XP_022584947.1">
    <property type="nucleotide sequence ID" value="XM_022721471.1"/>
</dbReference>
<evidence type="ECO:0000313" key="3">
    <source>
        <dbReference type="Proteomes" id="UP000184188"/>
    </source>
</evidence>
<evidence type="ECO:0000313" key="2">
    <source>
        <dbReference type="EMBL" id="OJJ50437.1"/>
    </source>
</evidence>
<name>A0A1L9STM3_9EURO</name>
<dbReference type="Proteomes" id="UP000184188">
    <property type="component" value="Unassembled WGS sequence"/>
</dbReference>
<accession>A0A1L9STM3</accession>
<dbReference type="VEuPathDB" id="FungiDB:ASPZODRAFT_126299"/>
<keyword evidence="3" id="KW-1185">Reference proteome</keyword>
<organism evidence="2 3">
    <name type="scientific">Penicilliopsis zonata CBS 506.65</name>
    <dbReference type="NCBI Taxonomy" id="1073090"/>
    <lineage>
        <taxon>Eukaryota</taxon>
        <taxon>Fungi</taxon>
        <taxon>Dikarya</taxon>
        <taxon>Ascomycota</taxon>
        <taxon>Pezizomycotina</taxon>
        <taxon>Eurotiomycetes</taxon>
        <taxon>Eurotiomycetidae</taxon>
        <taxon>Eurotiales</taxon>
        <taxon>Aspergillaceae</taxon>
        <taxon>Penicilliopsis</taxon>
    </lineage>
</organism>
<protein>
    <submittedName>
        <fullName evidence="2">Uncharacterized protein</fullName>
    </submittedName>
</protein>
<dbReference type="GeneID" id="34607936"/>
<reference evidence="3" key="1">
    <citation type="journal article" date="2017" name="Genome Biol.">
        <title>Comparative genomics reveals high biological diversity and specific adaptations in the industrially and medically important fungal genus Aspergillus.</title>
        <authorList>
            <person name="de Vries R.P."/>
            <person name="Riley R."/>
            <person name="Wiebenga A."/>
            <person name="Aguilar-Osorio G."/>
            <person name="Amillis S."/>
            <person name="Uchima C.A."/>
            <person name="Anderluh G."/>
            <person name="Asadollahi M."/>
            <person name="Askin M."/>
            <person name="Barry K."/>
            <person name="Battaglia E."/>
            <person name="Bayram O."/>
            <person name="Benocci T."/>
            <person name="Braus-Stromeyer S.A."/>
            <person name="Caldana C."/>
            <person name="Canovas D."/>
            <person name="Cerqueira G.C."/>
            <person name="Chen F."/>
            <person name="Chen W."/>
            <person name="Choi C."/>
            <person name="Clum A."/>
            <person name="Dos Santos R.A."/>
            <person name="Damasio A.R."/>
            <person name="Diallinas G."/>
            <person name="Emri T."/>
            <person name="Fekete E."/>
            <person name="Flipphi M."/>
            <person name="Freyberg S."/>
            <person name="Gallo A."/>
            <person name="Gournas C."/>
            <person name="Habgood R."/>
            <person name="Hainaut M."/>
            <person name="Harispe M.L."/>
            <person name="Henrissat B."/>
            <person name="Hilden K.S."/>
            <person name="Hope R."/>
            <person name="Hossain A."/>
            <person name="Karabika E."/>
            <person name="Karaffa L."/>
            <person name="Karanyi Z."/>
            <person name="Krasevec N."/>
            <person name="Kuo A."/>
            <person name="Kusch H."/>
            <person name="LaButti K."/>
            <person name="Lagendijk E.L."/>
            <person name="Lapidus A."/>
            <person name="Levasseur A."/>
            <person name="Lindquist E."/>
            <person name="Lipzen A."/>
            <person name="Logrieco A.F."/>
            <person name="MacCabe A."/>
            <person name="Maekelae M.R."/>
            <person name="Malavazi I."/>
            <person name="Melin P."/>
            <person name="Meyer V."/>
            <person name="Mielnichuk N."/>
            <person name="Miskei M."/>
            <person name="Molnar A.P."/>
            <person name="Mule G."/>
            <person name="Ngan C.Y."/>
            <person name="Orejas M."/>
            <person name="Orosz E."/>
            <person name="Ouedraogo J.P."/>
            <person name="Overkamp K.M."/>
            <person name="Park H.-S."/>
            <person name="Perrone G."/>
            <person name="Piumi F."/>
            <person name="Punt P.J."/>
            <person name="Ram A.F."/>
            <person name="Ramon A."/>
            <person name="Rauscher S."/>
            <person name="Record E."/>
            <person name="Riano-Pachon D.M."/>
            <person name="Robert V."/>
            <person name="Roehrig J."/>
            <person name="Ruller R."/>
            <person name="Salamov A."/>
            <person name="Salih N.S."/>
            <person name="Samson R.A."/>
            <person name="Sandor E."/>
            <person name="Sanguinetti M."/>
            <person name="Schuetze T."/>
            <person name="Sepcic K."/>
            <person name="Shelest E."/>
            <person name="Sherlock G."/>
            <person name="Sophianopoulou V."/>
            <person name="Squina F.M."/>
            <person name="Sun H."/>
            <person name="Susca A."/>
            <person name="Todd R.B."/>
            <person name="Tsang A."/>
            <person name="Unkles S.E."/>
            <person name="van de Wiele N."/>
            <person name="van Rossen-Uffink D."/>
            <person name="Oliveira J.V."/>
            <person name="Vesth T.C."/>
            <person name="Visser J."/>
            <person name="Yu J.-H."/>
            <person name="Zhou M."/>
            <person name="Andersen M.R."/>
            <person name="Archer D.B."/>
            <person name="Baker S.E."/>
            <person name="Benoit I."/>
            <person name="Brakhage A.A."/>
            <person name="Braus G.H."/>
            <person name="Fischer R."/>
            <person name="Frisvad J.C."/>
            <person name="Goldman G.H."/>
            <person name="Houbraken J."/>
            <person name="Oakley B."/>
            <person name="Pocsi I."/>
            <person name="Scazzocchio C."/>
            <person name="Seiboth B."/>
            <person name="vanKuyk P.A."/>
            <person name="Wortman J."/>
            <person name="Dyer P.S."/>
            <person name="Grigoriev I.V."/>
        </authorList>
    </citation>
    <scope>NUCLEOTIDE SEQUENCE [LARGE SCALE GENOMIC DNA]</scope>
    <source>
        <strain evidence="3">CBS 506.65</strain>
    </source>
</reference>
<feature type="transmembrane region" description="Helical" evidence="1">
    <location>
        <begin position="29"/>
        <end position="54"/>
    </location>
</feature>
<proteinExistence type="predicted"/>
<keyword evidence="1" id="KW-0812">Transmembrane</keyword>
<dbReference type="AlphaFoldDB" id="A0A1L9STM3"/>
<keyword evidence="1" id="KW-0472">Membrane</keyword>